<evidence type="ECO:0008006" key="12">
    <source>
        <dbReference type="Google" id="ProtNLM"/>
    </source>
</evidence>
<organism evidence="10 11">
    <name type="scientific">Prochlorococcus marinus (strain MIT 9301)</name>
    <dbReference type="NCBI Taxonomy" id="167546"/>
    <lineage>
        <taxon>Bacteria</taxon>
        <taxon>Bacillati</taxon>
        <taxon>Cyanobacteriota</taxon>
        <taxon>Cyanophyceae</taxon>
        <taxon>Synechococcales</taxon>
        <taxon>Prochlorococcaceae</taxon>
        <taxon>Prochlorococcus</taxon>
    </lineage>
</organism>
<dbReference type="OrthoDB" id="9762790at2"/>
<dbReference type="GO" id="GO:0016887">
    <property type="term" value="F:ATP hydrolysis activity"/>
    <property type="evidence" value="ECO:0007669"/>
    <property type="project" value="InterPro"/>
</dbReference>
<evidence type="ECO:0000259" key="9">
    <source>
        <dbReference type="PROSITE" id="PS50929"/>
    </source>
</evidence>
<dbReference type="Pfam" id="PF00005">
    <property type="entry name" value="ABC_tran"/>
    <property type="match status" value="1"/>
</dbReference>
<dbReference type="eggNOG" id="COG1132">
    <property type="taxonomic scope" value="Bacteria"/>
</dbReference>
<dbReference type="InterPro" id="IPR036640">
    <property type="entry name" value="ABC1_TM_sf"/>
</dbReference>
<keyword evidence="2 7" id="KW-0812">Transmembrane</keyword>
<dbReference type="Gene3D" id="1.20.1560.10">
    <property type="entry name" value="ABC transporter type 1, transmembrane domain"/>
    <property type="match status" value="1"/>
</dbReference>
<dbReference type="SUPFAM" id="SSF52540">
    <property type="entry name" value="P-loop containing nucleoside triphosphate hydrolases"/>
    <property type="match status" value="1"/>
</dbReference>
<keyword evidence="3" id="KW-0547">Nucleotide-binding</keyword>
<keyword evidence="4" id="KW-0067">ATP-binding</keyword>
<dbReference type="GO" id="GO:0140359">
    <property type="term" value="F:ABC-type transporter activity"/>
    <property type="evidence" value="ECO:0007669"/>
    <property type="project" value="InterPro"/>
</dbReference>
<evidence type="ECO:0000259" key="8">
    <source>
        <dbReference type="PROSITE" id="PS50893"/>
    </source>
</evidence>
<accession>A3PE71</accession>
<dbReference type="KEGG" id="pmg:P9301_14231"/>
<feature type="domain" description="ABC transporter" evidence="8">
    <location>
        <begin position="362"/>
        <end position="586"/>
    </location>
</feature>
<dbReference type="InterPro" id="IPR027417">
    <property type="entry name" value="P-loop_NTPase"/>
</dbReference>
<dbReference type="InterPro" id="IPR003593">
    <property type="entry name" value="AAA+_ATPase"/>
</dbReference>
<dbReference type="RefSeq" id="WP_011863355.1">
    <property type="nucleotide sequence ID" value="NC_009091.1"/>
</dbReference>
<dbReference type="PANTHER" id="PTHR24221">
    <property type="entry name" value="ATP-BINDING CASSETTE SUB-FAMILY B"/>
    <property type="match status" value="1"/>
</dbReference>
<evidence type="ECO:0000313" key="11">
    <source>
        <dbReference type="Proteomes" id="UP000001430"/>
    </source>
</evidence>
<gene>
    <name evidence="10" type="ordered locus">P9301_14231</name>
</gene>
<dbReference type="InterPro" id="IPR003439">
    <property type="entry name" value="ABC_transporter-like_ATP-bd"/>
</dbReference>
<dbReference type="GO" id="GO:0005886">
    <property type="term" value="C:plasma membrane"/>
    <property type="evidence" value="ECO:0007669"/>
    <property type="project" value="UniProtKB-SubCell"/>
</dbReference>
<sequence>MKPIIPLKLIKNIWQHLSDKRKYNLLVTIFVMLSAAISELISLTAALPFLYVISSKPEKIIEIKFLKYIYEIFGITKPEDFLIPVIISFIFFAALSGILRTLNLYLTTKLSATIGTDFSVKSYGILLNKPFYYYINENSSKTITSLTKYIDEYVAVIYAILEIFTGLFTSIFLIGGILFVNSYLALIALLIFGSAYYLLSKNINKILRRNSLEIANLQTKQVKTIQESVGSIRNIIMDNFQKYFTKNYFYIDYGMRNKMSQNQFLTYFPKSIFESVGLIFIAIISFLYSKNYLQNVDLVPVLGALAIGLQRLLPSLQKIYSSWASLKSYGEGANRILKILEDSRFNNCVKETKKDFSFHKKLVFEKVKFKYYASQSYVNSEINLEICKGDKIAIIGESGSGKSTFLDLIMGLLEPTKGKIFIDDKNLFLNNLVPYWQNIISHVPQEIFLADATVQENIAIGIPKEKIDLDRVSKCADLAKVSGFVKKLPNKYESVVGERGSKLSVGQKQRIGIARAFYKNAEILILDEATSALDSRTEEDILKTIKEINPNTTIIMVTHRLNTINKFEKIIKIDNGRVQYINKENI</sequence>
<dbReference type="SUPFAM" id="SSF90123">
    <property type="entry name" value="ABC transporter transmembrane region"/>
    <property type="match status" value="1"/>
</dbReference>
<dbReference type="PANTHER" id="PTHR24221:SF654">
    <property type="entry name" value="ATP-BINDING CASSETTE SUB-FAMILY B MEMBER 6"/>
    <property type="match status" value="1"/>
</dbReference>
<feature type="transmembrane region" description="Helical" evidence="7">
    <location>
        <begin position="153"/>
        <end position="174"/>
    </location>
</feature>
<feature type="transmembrane region" description="Helical" evidence="7">
    <location>
        <begin position="264"/>
        <end position="286"/>
    </location>
</feature>
<keyword evidence="5 7" id="KW-1133">Transmembrane helix</keyword>
<dbReference type="InterPro" id="IPR017871">
    <property type="entry name" value="ABC_transporter-like_CS"/>
</dbReference>
<name>A3PE71_PROM0</name>
<evidence type="ECO:0000256" key="5">
    <source>
        <dbReference type="ARBA" id="ARBA00022989"/>
    </source>
</evidence>
<dbReference type="HOGENOM" id="CLU_000604_84_3_3"/>
<evidence type="ECO:0000256" key="2">
    <source>
        <dbReference type="ARBA" id="ARBA00022692"/>
    </source>
</evidence>
<dbReference type="InterPro" id="IPR011527">
    <property type="entry name" value="ABC1_TM_dom"/>
</dbReference>
<dbReference type="PROSITE" id="PS50893">
    <property type="entry name" value="ABC_TRANSPORTER_2"/>
    <property type="match status" value="1"/>
</dbReference>
<dbReference type="AlphaFoldDB" id="A3PE71"/>
<protein>
    <recommendedName>
        <fullName evidence="12">ABC transporter ATP-binding protein</fullName>
    </recommendedName>
</protein>
<keyword evidence="11" id="KW-1185">Reference proteome</keyword>
<feature type="transmembrane region" description="Helical" evidence="7">
    <location>
        <begin position="25"/>
        <end position="51"/>
    </location>
</feature>
<evidence type="ECO:0000313" key="10">
    <source>
        <dbReference type="EMBL" id="ABO18046.1"/>
    </source>
</evidence>
<dbReference type="InterPro" id="IPR039421">
    <property type="entry name" value="Type_1_exporter"/>
</dbReference>
<evidence type="ECO:0000256" key="7">
    <source>
        <dbReference type="SAM" id="Phobius"/>
    </source>
</evidence>
<proteinExistence type="predicted"/>
<evidence type="ECO:0000256" key="1">
    <source>
        <dbReference type="ARBA" id="ARBA00004651"/>
    </source>
</evidence>
<dbReference type="PROSITE" id="PS00211">
    <property type="entry name" value="ABC_TRANSPORTER_1"/>
    <property type="match status" value="1"/>
</dbReference>
<feature type="transmembrane region" description="Helical" evidence="7">
    <location>
        <begin position="180"/>
        <end position="199"/>
    </location>
</feature>
<feature type="domain" description="ABC transmembrane type-1" evidence="9">
    <location>
        <begin position="65"/>
        <end position="328"/>
    </location>
</feature>
<keyword evidence="6 7" id="KW-0472">Membrane</keyword>
<reference evidence="10 11" key="1">
    <citation type="journal article" date="2007" name="PLoS Genet.">
        <title>Patterns and implications of gene gain and loss in the evolution of Prochlorococcus.</title>
        <authorList>
            <person name="Kettler G.C."/>
            <person name="Martiny A.C."/>
            <person name="Huang K."/>
            <person name="Zucker J."/>
            <person name="Coleman M.L."/>
            <person name="Rodrigue S."/>
            <person name="Chen F."/>
            <person name="Lapidus A."/>
            <person name="Ferriera S."/>
            <person name="Johnson J."/>
            <person name="Steglich C."/>
            <person name="Church G.M."/>
            <person name="Richardson P."/>
            <person name="Chisholm S.W."/>
        </authorList>
    </citation>
    <scope>NUCLEOTIDE SEQUENCE [LARGE SCALE GENOMIC DNA]</scope>
    <source>
        <strain evidence="10 11">MIT 9301</strain>
    </source>
</reference>
<dbReference type="Gene3D" id="3.40.50.300">
    <property type="entry name" value="P-loop containing nucleotide triphosphate hydrolases"/>
    <property type="match status" value="1"/>
</dbReference>
<evidence type="ECO:0000256" key="6">
    <source>
        <dbReference type="ARBA" id="ARBA00023136"/>
    </source>
</evidence>
<feature type="transmembrane region" description="Helical" evidence="7">
    <location>
        <begin position="81"/>
        <end position="99"/>
    </location>
</feature>
<comment type="subcellular location">
    <subcellularLocation>
        <location evidence="1">Cell membrane</location>
        <topology evidence="1">Multi-pass membrane protein</topology>
    </subcellularLocation>
</comment>
<dbReference type="EMBL" id="CP000576">
    <property type="protein sequence ID" value="ABO18046.1"/>
    <property type="molecule type" value="Genomic_DNA"/>
</dbReference>
<dbReference type="GO" id="GO:0005524">
    <property type="term" value="F:ATP binding"/>
    <property type="evidence" value="ECO:0007669"/>
    <property type="project" value="UniProtKB-KW"/>
</dbReference>
<dbReference type="PROSITE" id="PS50929">
    <property type="entry name" value="ABC_TM1F"/>
    <property type="match status" value="1"/>
</dbReference>
<dbReference type="STRING" id="167546.P9301_14231"/>
<dbReference type="SMART" id="SM00382">
    <property type="entry name" value="AAA"/>
    <property type="match status" value="1"/>
</dbReference>
<evidence type="ECO:0000256" key="4">
    <source>
        <dbReference type="ARBA" id="ARBA00022840"/>
    </source>
</evidence>
<dbReference type="GO" id="GO:0034040">
    <property type="term" value="F:ATPase-coupled lipid transmembrane transporter activity"/>
    <property type="evidence" value="ECO:0007669"/>
    <property type="project" value="TreeGrafter"/>
</dbReference>
<dbReference type="Proteomes" id="UP000001430">
    <property type="component" value="Chromosome"/>
</dbReference>
<evidence type="ECO:0000256" key="3">
    <source>
        <dbReference type="ARBA" id="ARBA00022741"/>
    </source>
</evidence>